<evidence type="ECO:0000256" key="1">
    <source>
        <dbReference type="SAM" id="Coils"/>
    </source>
</evidence>
<dbReference type="InterPro" id="IPR006175">
    <property type="entry name" value="YjgF/YER057c/UK114"/>
</dbReference>
<organism evidence="2">
    <name type="scientific">uncultured Dysgonomonas sp</name>
    <dbReference type="NCBI Taxonomy" id="206096"/>
    <lineage>
        <taxon>Bacteria</taxon>
        <taxon>Pseudomonadati</taxon>
        <taxon>Bacteroidota</taxon>
        <taxon>Bacteroidia</taxon>
        <taxon>Bacteroidales</taxon>
        <taxon>Dysgonomonadaceae</taxon>
        <taxon>Dysgonomonas</taxon>
        <taxon>environmental samples</taxon>
    </lineage>
</organism>
<dbReference type="AlphaFoldDB" id="A0A212JVW2"/>
<proteinExistence type="predicted"/>
<dbReference type="RefSeq" id="WP_296942601.1">
    <property type="nucleotide sequence ID" value="NZ_LT599032.1"/>
</dbReference>
<name>A0A212JVW2_9BACT</name>
<dbReference type="PANTHER" id="PTHR11803:SF39">
    <property type="entry name" value="2-IMINOBUTANOATE_2-IMINOPROPANOATE DEAMINASE"/>
    <property type="match status" value="1"/>
</dbReference>
<sequence>MKYINIEWDDLSVNINLSCFLPEGGVAEYHAIIELNNKYNNAEIQYRDIEAALERLQQSDILRGSALVLKRYFVSDAVNQSQFLKRKNEDAAVSVVQQPPLNGTKVSVWAYFVADSRIYTDGYGTTILSRPHFKHIYNTQLQKSLKDEYAETECIFNTYLESLYLHGCTLKDNCIRTWIYVQGVDVHYSEMVKARIACFNREGLNKETHYIASTGIEGRYTDAQTLVLMDAYAIKGISQEQVKYLHASTHLNPTHEYGVTFERGTTVDYGDRRHIFISGTASIDNNGEIVHLTNIEKQIERTIENIEVLLAEADAVINDISKMIVYLRDTADYQIVSDYLDKYYKELPKVIVWAPVCRPGWLIEIECIAIKEIEANQFEKF</sequence>
<dbReference type="SUPFAM" id="SSF55298">
    <property type="entry name" value="YjgF-like"/>
    <property type="match status" value="1"/>
</dbReference>
<dbReference type="GO" id="GO:0005829">
    <property type="term" value="C:cytosol"/>
    <property type="evidence" value="ECO:0007669"/>
    <property type="project" value="TreeGrafter"/>
</dbReference>
<feature type="coiled-coil region" evidence="1">
    <location>
        <begin position="32"/>
        <end position="59"/>
    </location>
</feature>
<dbReference type="GO" id="GO:0019239">
    <property type="term" value="F:deaminase activity"/>
    <property type="evidence" value="ECO:0007669"/>
    <property type="project" value="TreeGrafter"/>
</dbReference>
<gene>
    <name evidence="2" type="ORF">KL86DYS1_30619</name>
</gene>
<dbReference type="Pfam" id="PF01042">
    <property type="entry name" value="Ribonuc_L-PSP"/>
    <property type="match status" value="1"/>
</dbReference>
<dbReference type="CDD" id="cd06153">
    <property type="entry name" value="YjgF_YER057c_UK114_like_5"/>
    <property type="match status" value="1"/>
</dbReference>
<dbReference type="PANTHER" id="PTHR11803">
    <property type="entry name" value="2-IMINOBUTANOATE/2-IMINOPROPANOATE DEAMINASE RIDA"/>
    <property type="match status" value="1"/>
</dbReference>
<dbReference type="InterPro" id="IPR035959">
    <property type="entry name" value="RutC-like_sf"/>
</dbReference>
<dbReference type="Gene3D" id="3.30.1330.40">
    <property type="entry name" value="RutC-like"/>
    <property type="match status" value="1"/>
</dbReference>
<reference evidence="2" key="1">
    <citation type="submission" date="2016-04" db="EMBL/GenBank/DDBJ databases">
        <authorList>
            <person name="Evans L.H."/>
            <person name="Alamgir A."/>
            <person name="Owens N."/>
            <person name="Weber N.D."/>
            <person name="Virtaneva K."/>
            <person name="Barbian K."/>
            <person name="Babar A."/>
            <person name="Rosenke K."/>
        </authorList>
    </citation>
    <scope>NUCLEOTIDE SEQUENCE</scope>
    <source>
        <strain evidence="2">86-1</strain>
    </source>
</reference>
<evidence type="ECO:0000313" key="2">
    <source>
        <dbReference type="EMBL" id="SBW03604.1"/>
    </source>
</evidence>
<protein>
    <submittedName>
        <fullName evidence="2">Uncharacterized protein</fullName>
    </submittedName>
</protein>
<keyword evidence="1" id="KW-0175">Coiled coil</keyword>
<accession>A0A212JVW2</accession>
<dbReference type="EMBL" id="FLUM01000003">
    <property type="protein sequence ID" value="SBW03604.1"/>
    <property type="molecule type" value="Genomic_DNA"/>
</dbReference>